<dbReference type="Pfam" id="PF09619">
    <property type="entry name" value="YscW"/>
    <property type="match status" value="1"/>
</dbReference>
<evidence type="ECO:0000313" key="3">
    <source>
        <dbReference type="Proteomes" id="UP000009881"/>
    </source>
</evidence>
<organism evidence="2 3">
    <name type="scientific">Caenispirillum salinarum AK4</name>
    <dbReference type="NCBI Taxonomy" id="1238182"/>
    <lineage>
        <taxon>Bacteria</taxon>
        <taxon>Pseudomonadati</taxon>
        <taxon>Pseudomonadota</taxon>
        <taxon>Alphaproteobacteria</taxon>
        <taxon>Rhodospirillales</taxon>
        <taxon>Novispirillaceae</taxon>
        <taxon>Caenispirillum</taxon>
    </lineage>
</organism>
<dbReference type="RefSeq" id="WP_009541560.1">
    <property type="nucleotide sequence ID" value="NZ_ANHY01000015.1"/>
</dbReference>
<dbReference type="AlphaFoldDB" id="K9GU66"/>
<feature type="signal peptide" evidence="1">
    <location>
        <begin position="1"/>
        <end position="23"/>
    </location>
</feature>
<dbReference type="PANTHER" id="PTHR38013">
    <property type="entry name" value="GLYCOPROTEIN/POLYSACCHARIDE METABOLISM"/>
    <property type="match status" value="1"/>
</dbReference>
<dbReference type="Proteomes" id="UP000009881">
    <property type="component" value="Unassembled WGS sequence"/>
</dbReference>
<dbReference type="OrthoDB" id="9809132at2"/>
<accession>K9GU66</accession>
<reference evidence="2 3" key="1">
    <citation type="journal article" date="2013" name="Genome Announc.">
        <title>Draft Genome Sequence of an Alphaproteobacterium, Caenispirillum salinarum AK4(T), Isolated from a Solar Saltern.</title>
        <authorList>
            <person name="Khatri I."/>
            <person name="Singh A."/>
            <person name="Korpole S."/>
            <person name="Pinnaka A.K."/>
            <person name="Subramanian S."/>
        </authorList>
    </citation>
    <scope>NUCLEOTIDE SEQUENCE [LARGE SCALE GENOMIC DNA]</scope>
    <source>
        <strain evidence="2 3">AK4</strain>
    </source>
</reference>
<sequence>MTLRRTARALAAALLAVAVAGCAGDGPAPASPPFVPPPLDAAGASLAPRGPTMDRAVVQGALVYREPVVLPPEALARVQLVRLGPGRTPRGVLATAWVAGPMAPPVPFRLTWDPRTAAPLAPGERLAVVAMVMVADEVLFTSLAPAAYTSPAEPVVVPLLARWGGVEV</sequence>
<name>K9GU66_9PROT</name>
<dbReference type="PROSITE" id="PS51257">
    <property type="entry name" value="PROKAR_LIPOPROTEIN"/>
    <property type="match status" value="1"/>
</dbReference>
<protein>
    <recommendedName>
        <fullName evidence="4">Lipoprotein</fullName>
    </recommendedName>
</protein>
<dbReference type="InterPro" id="IPR053196">
    <property type="entry name" value="Lipoprotein_YbaY-like"/>
</dbReference>
<dbReference type="InterPro" id="IPR039366">
    <property type="entry name" value="Pilotin"/>
</dbReference>
<proteinExistence type="predicted"/>
<keyword evidence="3" id="KW-1185">Reference proteome</keyword>
<dbReference type="PANTHER" id="PTHR38013:SF1">
    <property type="entry name" value="GLYCOPROTEIN_POLYSACCHARIDE METABOLISM"/>
    <property type="match status" value="1"/>
</dbReference>
<evidence type="ECO:0000313" key="2">
    <source>
        <dbReference type="EMBL" id="EKV28692.1"/>
    </source>
</evidence>
<keyword evidence="1" id="KW-0732">Signal</keyword>
<dbReference type="STRING" id="1238182.C882_0904"/>
<dbReference type="EMBL" id="ANHY01000015">
    <property type="protein sequence ID" value="EKV28692.1"/>
    <property type="molecule type" value="Genomic_DNA"/>
</dbReference>
<comment type="caution">
    <text evidence="2">The sequence shown here is derived from an EMBL/GenBank/DDBJ whole genome shotgun (WGS) entry which is preliminary data.</text>
</comment>
<gene>
    <name evidence="2" type="ORF">C882_0904</name>
</gene>
<evidence type="ECO:0000256" key="1">
    <source>
        <dbReference type="SAM" id="SignalP"/>
    </source>
</evidence>
<evidence type="ECO:0008006" key="4">
    <source>
        <dbReference type="Google" id="ProtNLM"/>
    </source>
</evidence>
<feature type="chain" id="PRO_5003931098" description="Lipoprotein" evidence="1">
    <location>
        <begin position="24"/>
        <end position="168"/>
    </location>
</feature>